<dbReference type="Gene3D" id="1.10.10.60">
    <property type="entry name" value="Homeodomain-like"/>
    <property type="match status" value="1"/>
</dbReference>
<dbReference type="InterPro" id="IPR009057">
    <property type="entry name" value="Homeodomain-like_sf"/>
</dbReference>
<organism evidence="7 8">
    <name type="scientific">SAR324 cluster bacterium</name>
    <dbReference type="NCBI Taxonomy" id="2024889"/>
    <lineage>
        <taxon>Bacteria</taxon>
        <taxon>Deltaproteobacteria</taxon>
        <taxon>SAR324 cluster</taxon>
    </lineage>
</organism>
<dbReference type="PANTHER" id="PTHR32071">
    <property type="entry name" value="TRANSCRIPTIONAL REGULATORY PROTEIN"/>
    <property type="match status" value="1"/>
</dbReference>
<dbReference type="InterPro" id="IPR025662">
    <property type="entry name" value="Sigma_54_int_dom_ATP-bd_1"/>
</dbReference>
<keyword evidence="1" id="KW-0547">Nucleotide-binding</keyword>
<keyword evidence="2" id="KW-0067">ATP-binding</keyword>
<dbReference type="Pfam" id="PF02954">
    <property type="entry name" value="HTH_8"/>
    <property type="match status" value="1"/>
</dbReference>
<dbReference type="SUPFAM" id="SSF46689">
    <property type="entry name" value="Homeodomain-like"/>
    <property type="match status" value="1"/>
</dbReference>
<evidence type="ECO:0000259" key="6">
    <source>
        <dbReference type="PROSITE" id="PS50045"/>
    </source>
</evidence>
<evidence type="ECO:0000256" key="5">
    <source>
        <dbReference type="ARBA" id="ARBA00023163"/>
    </source>
</evidence>
<dbReference type="Proteomes" id="UP000218113">
    <property type="component" value="Unassembled WGS sequence"/>
</dbReference>
<name>A0A2A4T3C1_9DELT</name>
<dbReference type="InterPro" id="IPR027417">
    <property type="entry name" value="P-loop_NTPase"/>
</dbReference>
<dbReference type="SUPFAM" id="SSF52540">
    <property type="entry name" value="P-loop containing nucleoside triphosphate hydrolases"/>
    <property type="match status" value="1"/>
</dbReference>
<dbReference type="FunFam" id="3.40.50.300:FF:000006">
    <property type="entry name" value="DNA-binding transcriptional regulator NtrC"/>
    <property type="match status" value="1"/>
</dbReference>
<dbReference type="Pfam" id="PF25601">
    <property type="entry name" value="AAA_lid_14"/>
    <property type="match status" value="1"/>
</dbReference>
<dbReference type="PROSITE" id="PS00675">
    <property type="entry name" value="SIGMA54_INTERACT_1"/>
    <property type="match status" value="1"/>
</dbReference>
<dbReference type="InterPro" id="IPR002197">
    <property type="entry name" value="HTH_Fis"/>
</dbReference>
<evidence type="ECO:0000313" key="7">
    <source>
        <dbReference type="EMBL" id="PCI27894.1"/>
    </source>
</evidence>
<keyword evidence="5" id="KW-0804">Transcription</keyword>
<dbReference type="InterPro" id="IPR058031">
    <property type="entry name" value="AAA_lid_NorR"/>
</dbReference>
<dbReference type="GO" id="GO:0043565">
    <property type="term" value="F:sequence-specific DNA binding"/>
    <property type="evidence" value="ECO:0007669"/>
    <property type="project" value="InterPro"/>
</dbReference>
<dbReference type="InterPro" id="IPR002078">
    <property type="entry name" value="Sigma_54_int"/>
</dbReference>
<proteinExistence type="predicted"/>
<evidence type="ECO:0000256" key="3">
    <source>
        <dbReference type="ARBA" id="ARBA00023015"/>
    </source>
</evidence>
<comment type="caution">
    <text evidence="7">The sequence shown here is derived from an EMBL/GenBank/DDBJ whole genome shotgun (WGS) entry which is preliminary data.</text>
</comment>
<dbReference type="EMBL" id="NVSR01000046">
    <property type="protein sequence ID" value="PCI27894.1"/>
    <property type="molecule type" value="Genomic_DNA"/>
</dbReference>
<keyword evidence="4" id="KW-0238">DNA-binding</keyword>
<keyword evidence="3" id="KW-0805">Transcription regulation</keyword>
<dbReference type="AlphaFoldDB" id="A0A2A4T3C1"/>
<dbReference type="InterPro" id="IPR025944">
    <property type="entry name" value="Sigma_54_int_dom_CS"/>
</dbReference>
<dbReference type="SMART" id="SM00382">
    <property type="entry name" value="AAA"/>
    <property type="match status" value="1"/>
</dbReference>
<gene>
    <name evidence="7" type="ORF">COB67_07565</name>
</gene>
<accession>A0A2A4T3C1</accession>
<dbReference type="GO" id="GO:0005524">
    <property type="term" value="F:ATP binding"/>
    <property type="evidence" value="ECO:0007669"/>
    <property type="project" value="UniProtKB-KW"/>
</dbReference>
<protein>
    <submittedName>
        <fullName evidence="7">Nif-specific transcriptional activator NifA</fullName>
    </submittedName>
</protein>
<dbReference type="PRINTS" id="PR01590">
    <property type="entry name" value="HTHFIS"/>
</dbReference>
<dbReference type="InterPro" id="IPR025943">
    <property type="entry name" value="Sigma_54_int_dom_ATP-bd_2"/>
</dbReference>
<dbReference type="GO" id="GO:0006355">
    <property type="term" value="P:regulation of DNA-templated transcription"/>
    <property type="evidence" value="ECO:0007669"/>
    <property type="project" value="InterPro"/>
</dbReference>
<evidence type="ECO:0000256" key="2">
    <source>
        <dbReference type="ARBA" id="ARBA00022840"/>
    </source>
</evidence>
<evidence type="ECO:0000256" key="4">
    <source>
        <dbReference type="ARBA" id="ARBA00023125"/>
    </source>
</evidence>
<evidence type="ECO:0000313" key="8">
    <source>
        <dbReference type="Proteomes" id="UP000218113"/>
    </source>
</evidence>
<dbReference type="PROSITE" id="PS50045">
    <property type="entry name" value="SIGMA54_INTERACT_4"/>
    <property type="match status" value="1"/>
</dbReference>
<dbReference type="Pfam" id="PF00158">
    <property type="entry name" value="Sigma54_activat"/>
    <property type="match status" value="1"/>
</dbReference>
<dbReference type="InterPro" id="IPR003593">
    <property type="entry name" value="AAA+_ATPase"/>
</dbReference>
<dbReference type="Gene3D" id="3.40.50.300">
    <property type="entry name" value="P-loop containing nucleotide triphosphate hydrolases"/>
    <property type="match status" value="1"/>
</dbReference>
<dbReference type="Gene3D" id="1.10.8.60">
    <property type="match status" value="1"/>
</dbReference>
<dbReference type="PROSITE" id="PS00688">
    <property type="entry name" value="SIGMA54_INTERACT_3"/>
    <property type="match status" value="1"/>
</dbReference>
<reference evidence="8" key="1">
    <citation type="submission" date="2017-08" db="EMBL/GenBank/DDBJ databases">
        <title>A dynamic microbial community with high functional redundancy inhabits the cold, oxic subseafloor aquifer.</title>
        <authorList>
            <person name="Tully B.J."/>
            <person name="Wheat C.G."/>
            <person name="Glazer B.T."/>
            <person name="Huber J.A."/>
        </authorList>
    </citation>
    <scope>NUCLEOTIDE SEQUENCE [LARGE SCALE GENOMIC DNA]</scope>
</reference>
<evidence type="ECO:0000256" key="1">
    <source>
        <dbReference type="ARBA" id="ARBA00022741"/>
    </source>
</evidence>
<dbReference type="PROSITE" id="PS00676">
    <property type="entry name" value="SIGMA54_INTERACT_2"/>
    <property type="match status" value="1"/>
</dbReference>
<feature type="domain" description="Sigma-54 factor interaction" evidence="6">
    <location>
        <begin position="183"/>
        <end position="411"/>
    </location>
</feature>
<sequence>MYLNLVNQVCKLLNSSGDLTRNMNMVLIMLQEYLPIRNPILLIRDSVMNKYFIDIAPEVSETEKTLWNQRMADRPEISMLKLQHGMVIYADEVDIIGLPCPKSVQGNYSSTVIQPVVYQQQGIPLCILSLMVSNNDKLNEIQKIARFIADMLSVSMIARGFPSSQIIESSGESSDIPTVIDNIIGRSEKMKRLAEIIGKVATSKATVLICGESGTGKELIARAVHNKSLHRKAPFIGVNCAALSDNLLESELFGHEKGAFTGAITARKGRFEQADGGTLFLDEIGDTSLSFQTKILRVLQEGQFERLGGNRTIHVNVRVVCATNVNLDEAIANGSFREDLYYRLNVIRLEVPTLRQRKEDIPLLVDFFLEQFNQQDQKNIGISKSDRTLLMEHSWPGNVRELENTIHSAFLMEQNGLLYFGDHFKGMTIPRPIPSRDLTSLYSPAMQHNSLESEEVTAIENALYDSKGVQIKAAQLLGISLRQLRYRIKKYNIMVRKIQR</sequence>
<dbReference type="CDD" id="cd00009">
    <property type="entry name" value="AAA"/>
    <property type="match status" value="1"/>
</dbReference>